<evidence type="ECO:0000313" key="2">
    <source>
        <dbReference type="EMBL" id="TNN59067.1"/>
    </source>
</evidence>
<gene>
    <name evidence="2" type="ORF">EYF80_030701</name>
</gene>
<feature type="region of interest" description="Disordered" evidence="1">
    <location>
        <begin position="190"/>
        <end position="223"/>
    </location>
</feature>
<feature type="compositionally biased region" description="Basic and acidic residues" evidence="1">
    <location>
        <begin position="453"/>
        <end position="471"/>
    </location>
</feature>
<name>A0A4Z2GZL5_9TELE</name>
<dbReference type="EMBL" id="SRLO01000364">
    <property type="protein sequence ID" value="TNN59067.1"/>
    <property type="molecule type" value="Genomic_DNA"/>
</dbReference>
<feature type="region of interest" description="Disordered" evidence="1">
    <location>
        <begin position="253"/>
        <end position="322"/>
    </location>
</feature>
<dbReference type="Proteomes" id="UP000314294">
    <property type="component" value="Unassembled WGS sequence"/>
</dbReference>
<accession>A0A4Z2GZL5</accession>
<proteinExistence type="predicted"/>
<evidence type="ECO:0000256" key="1">
    <source>
        <dbReference type="SAM" id="MobiDB-lite"/>
    </source>
</evidence>
<organism evidence="2 3">
    <name type="scientific">Liparis tanakae</name>
    <name type="common">Tanaka's snailfish</name>
    <dbReference type="NCBI Taxonomy" id="230148"/>
    <lineage>
        <taxon>Eukaryota</taxon>
        <taxon>Metazoa</taxon>
        <taxon>Chordata</taxon>
        <taxon>Craniata</taxon>
        <taxon>Vertebrata</taxon>
        <taxon>Euteleostomi</taxon>
        <taxon>Actinopterygii</taxon>
        <taxon>Neopterygii</taxon>
        <taxon>Teleostei</taxon>
        <taxon>Neoteleostei</taxon>
        <taxon>Acanthomorphata</taxon>
        <taxon>Eupercaria</taxon>
        <taxon>Perciformes</taxon>
        <taxon>Cottioidei</taxon>
        <taxon>Cottales</taxon>
        <taxon>Liparidae</taxon>
        <taxon>Liparis</taxon>
    </lineage>
</organism>
<feature type="compositionally biased region" description="Basic residues" evidence="1">
    <location>
        <begin position="439"/>
        <end position="452"/>
    </location>
</feature>
<protein>
    <submittedName>
        <fullName evidence="2">Uncharacterized protein</fullName>
    </submittedName>
</protein>
<feature type="region of interest" description="Disordered" evidence="1">
    <location>
        <begin position="516"/>
        <end position="549"/>
    </location>
</feature>
<feature type="compositionally biased region" description="Polar residues" evidence="1">
    <location>
        <begin position="537"/>
        <end position="549"/>
    </location>
</feature>
<reference evidence="2 3" key="1">
    <citation type="submission" date="2019-03" db="EMBL/GenBank/DDBJ databases">
        <title>First draft genome of Liparis tanakae, snailfish: a comprehensive survey of snailfish specific genes.</title>
        <authorList>
            <person name="Kim W."/>
            <person name="Song I."/>
            <person name="Jeong J.-H."/>
            <person name="Kim D."/>
            <person name="Kim S."/>
            <person name="Ryu S."/>
            <person name="Song J.Y."/>
            <person name="Lee S.K."/>
        </authorList>
    </citation>
    <scope>NUCLEOTIDE SEQUENCE [LARGE SCALE GENOMIC DNA]</scope>
    <source>
        <tissue evidence="2">Muscle</tissue>
    </source>
</reference>
<keyword evidence="3" id="KW-1185">Reference proteome</keyword>
<feature type="compositionally biased region" description="Low complexity" evidence="1">
    <location>
        <begin position="190"/>
        <end position="202"/>
    </location>
</feature>
<dbReference type="AlphaFoldDB" id="A0A4Z2GZL5"/>
<feature type="region of interest" description="Disordered" evidence="1">
    <location>
        <begin position="438"/>
        <end position="471"/>
    </location>
</feature>
<comment type="caution">
    <text evidence="2">The sequence shown here is derived from an EMBL/GenBank/DDBJ whole genome shotgun (WGS) entry which is preliminary data.</text>
</comment>
<sequence>MSSLAKASVSMVHFLSTALECKPSSESCVNVATTTMTLDEASSDALYLSKPAKQAENEAWGWSSGSGCESSASMWGKKEDRGQSGEVYWANTCSCCGCRRASLQTLWHNADTLWHVLDLMWLKWLFSIMSFSLSLVDFTLQVVYAVQFPLATALSREAILAAPPHVVDELQLFLREDLLLQQLLEDSLSPSVSVSESPSSPELSDDPPDRDAPPSPSDSAAPVQKNWLRSGSWYAGQLELAERRLLDFSRSNDALGTRPPLPVSEELPASGSWKSSREKPVSPHGGSASLPTAPVSRLSRRPESIPSGDGNPDDADLSPGFALRPDDTPSVAPTFPRVVRPTCALPGGNGGRITRRFDVILAVHASEVTVLLDDRYGVVRTFLRQTRFFTASQLELAVLGTLREKFRGVLTFYFAVRRVVTGVFLGTGAGLSLLEKNLGRRKSKQASSRSRKPRTEAERDHRSVLRERRDPVREVVAAGREHAAVGSEAVTLRHHGDVTRGVPPPPLLVQAAQHMGGMHRGLKRGREKKAAGVKLANQETEFQTERITS</sequence>
<evidence type="ECO:0000313" key="3">
    <source>
        <dbReference type="Proteomes" id="UP000314294"/>
    </source>
</evidence>